<dbReference type="SMART" id="SM00325">
    <property type="entry name" value="RhoGEF"/>
    <property type="match status" value="1"/>
</dbReference>
<protein>
    <recommendedName>
        <fullName evidence="5">DH domain-containing protein</fullName>
    </recommendedName>
</protein>
<feature type="compositionally biased region" description="Pro residues" evidence="4">
    <location>
        <begin position="384"/>
        <end position="394"/>
    </location>
</feature>
<evidence type="ECO:0000259" key="5">
    <source>
        <dbReference type="PROSITE" id="PS50010"/>
    </source>
</evidence>
<dbReference type="SMART" id="SM00369">
    <property type="entry name" value="LRR_TYP"/>
    <property type="match status" value="5"/>
</dbReference>
<feature type="region of interest" description="Disordered" evidence="4">
    <location>
        <begin position="716"/>
        <end position="740"/>
    </location>
</feature>
<feature type="region of interest" description="Disordered" evidence="4">
    <location>
        <begin position="595"/>
        <end position="614"/>
    </location>
</feature>
<dbReference type="Gene3D" id="3.80.10.10">
    <property type="entry name" value="Ribonuclease Inhibitor"/>
    <property type="match status" value="1"/>
</dbReference>
<evidence type="ECO:0000256" key="2">
    <source>
        <dbReference type="ARBA" id="ARBA00022737"/>
    </source>
</evidence>
<keyword evidence="3" id="KW-0175">Coiled coil</keyword>
<evidence type="ECO:0000313" key="6">
    <source>
        <dbReference type="EMBL" id="RKP06657.1"/>
    </source>
</evidence>
<dbReference type="PANTHER" id="PTHR12673:SF159">
    <property type="entry name" value="LD03170P"/>
    <property type="match status" value="1"/>
</dbReference>
<feature type="region of interest" description="Disordered" evidence="4">
    <location>
        <begin position="377"/>
        <end position="420"/>
    </location>
</feature>
<reference evidence="7" key="1">
    <citation type="journal article" date="2018" name="Nat. Microbiol.">
        <title>Leveraging single-cell genomics to expand the fungal tree of life.</title>
        <authorList>
            <person name="Ahrendt S.R."/>
            <person name="Quandt C.A."/>
            <person name="Ciobanu D."/>
            <person name="Clum A."/>
            <person name="Salamov A."/>
            <person name="Andreopoulos B."/>
            <person name="Cheng J.F."/>
            <person name="Woyke T."/>
            <person name="Pelin A."/>
            <person name="Henrissat B."/>
            <person name="Reynolds N.K."/>
            <person name="Benny G.L."/>
            <person name="Smith M.E."/>
            <person name="James T.Y."/>
            <person name="Grigoriev I.V."/>
        </authorList>
    </citation>
    <scope>NUCLEOTIDE SEQUENCE [LARGE SCALE GENOMIC DNA]</scope>
    <source>
        <strain evidence="7">RSA 1356</strain>
    </source>
</reference>
<gene>
    <name evidence="6" type="ORF">THASP1DRAFT_31529</name>
</gene>
<dbReference type="Gene3D" id="2.30.29.30">
    <property type="entry name" value="Pleckstrin-homology domain (PH domain)/Phosphotyrosine-binding domain (PTB)"/>
    <property type="match status" value="1"/>
</dbReference>
<dbReference type="InterPro" id="IPR035899">
    <property type="entry name" value="DBL_dom_sf"/>
</dbReference>
<dbReference type="InterPro" id="IPR001611">
    <property type="entry name" value="Leu-rich_rpt"/>
</dbReference>
<accession>A0A4P9XLC4</accession>
<dbReference type="STRING" id="78915.A0A4P9XLC4"/>
<dbReference type="PANTHER" id="PTHR12673">
    <property type="entry name" value="FACIOGENITAL DYSPLASIA PROTEIN"/>
    <property type="match status" value="1"/>
</dbReference>
<dbReference type="Pfam" id="PF13855">
    <property type="entry name" value="LRR_8"/>
    <property type="match status" value="1"/>
</dbReference>
<dbReference type="PROSITE" id="PS50010">
    <property type="entry name" value="DH_2"/>
    <property type="match status" value="1"/>
</dbReference>
<proteinExistence type="predicted"/>
<feature type="compositionally biased region" description="Low complexity" evidence="4">
    <location>
        <begin position="513"/>
        <end position="524"/>
    </location>
</feature>
<evidence type="ECO:0000256" key="3">
    <source>
        <dbReference type="SAM" id="Coils"/>
    </source>
</evidence>
<feature type="domain" description="DH" evidence="5">
    <location>
        <begin position="899"/>
        <end position="1087"/>
    </location>
</feature>
<dbReference type="GO" id="GO:0005085">
    <property type="term" value="F:guanyl-nucleotide exchange factor activity"/>
    <property type="evidence" value="ECO:0007669"/>
    <property type="project" value="InterPro"/>
</dbReference>
<feature type="compositionally biased region" description="Pro residues" evidence="4">
    <location>
        <begin position="445"/>
        <end position="461"/>
    </location>
</feature>
<dbReference type="Proteomes" id="UP000271241">
    <property type="component" value="Unassembled WGS sequence"/>
</dbReference>
<dbReference type="CDD" id="cd00160">
    <property type="entry name" value="RhoGEF"/>
    <property type="match status" value="1"/>
</dbReference>
<feature type="compositionally biased region" description="Polar residues" evidence="4">
    <location>
        <begin position="716"/>
        <end position="727"/>
    </location>
</feature>
<dbReference type="InterPro" id="IPR051092">
    <property type="entry name" value="FYVE_RhoGEF_PH"/>
</dbReference>
<keyword evidence="7" id="KW-1185">Reference proteome</keyword>
<dbReference type="EMBL" id="KZ992842">
    <property type="protein sequence ID" value="RKP06657.1"/>
    <property type="molecule type" value="Genomic_DNA"/>
</dbReference>
<keyword evidence="2" id="KW-0677">Repeat</keyword>
<feature type="region of interest" description="Disordered" evidence="4">
    <location>
        <begin position="313"/>
        <end position="354"/>
    </location>
</feature>
<feature type="compositionally biased region" description="Acidic residues" evidence="4">
    <location>
        <begin position="478"/>
        <end position="492"/>
    </location>
</feature>
<dbReference type="Pfam" id="PF00621">
    <property type="entry name" value="RhoGEF"/>
    <property type="match status" value="1"/>
</dbReference>
<keyword evidence="1" id="KW-0433">Leucine-rich repeat</keyword>
<dbReference type="GO" id="GO:0005737">
    <property type="term" value="C:cytoplasm"/>
    <property type="evidence" value="ECO:0007669"/>
    <property type="project" value="TreeGrafter"/>
</dbReference>
<evidence type="ECO:0000256" key="1">
    <source>
        <dbReference type="ARBA" id="ARBA00022614"/>
    </source>
</evidence>
<name>A0A4P9XLC4_9FUNG</name>
<evidence type="ECO:0000256" key="4">
    <source>
        <dbReference type="SAM" id="MobiDB-lite"/>
    </source>
</evidence>
<dbReference type="PROSITE" id="PS51450">
    <property type="entry name" value="LRR"/>
    <property type="match status" value="1"/>
</dbReference>
<feature type="compositionally biased region" description="Low complexity" evidence="4">
    <location>
        <begin position="313"/>
        <end position="330"/>
    </location>
</feature>
<feature type="region of interest" description="Disordered" evidence="4">
    <location>
        <begin position="435"/>
        <end position="538"/>
    </location>
</feature>
<dbReference type="InterPro" id="IPR011993">
    <property type="entry name" value="PH-like_dom_sf"/>
</dbReference>
<feature type="coiled-coil region" evidence="3">
    <location>
        <begin position="1067"/>
        <end position="1094"/>
    </location>
</feature>
<dbReference type="InterPro" id="IPR003591">
    <property type="entry name" value="Leu-rich_rpt_typical-subtyp"/>
</dbReference>
<dbReference type="SUPFAM" id="SSF52058">
    <property type="entry name" value="L domain-like"/>
    <property type="match status" value="1"/>
</dbReference>
<dbReference type="Gene3D" id="1.20.900.10">
    <property type="entry name" value="Dbl homology (DH) domain"/>
    <property type="match status" value="1"/>
</dbReference>
<dbReference type="AlphaFoldDB" id="A0A4P9XLC4"/>
<dbReference type="InterPro" id="IPR032675">
    <property type="entry name" value="LRR_dom_sf"/>
</dbReference>
<dbReference type="OrthoDB" id="660555at2759"/>
<dbReference type="SUPFAM" id="SSF48065">
    <property type="entry name" value="DBL homology domain (DH-domain)"/>
    <property type="match status" value="1"/>
</dbReference>
<organism evidence="6 7">
    <name type="scientific">Thamnocephalis sphaerospora</name>
    <dbReference type="NCBI Taxonomy" id="78915"/>
    <lineage>
        <taxon>Eukaryota</taxon>
        <taxon>Fungi</taxon>
        <taxon>Fungi incertae sedis</taxon>
        <taxon>Zoopagomycota</taxon>
        <taxon>Zoopagomycotina</taxon>
        <taxon>Zoopagomycetes</taxon>
        <taxon>Zoopagales</taxon>
        <taxon>Sigmoideomycetaceae</taxon>
        <taxon>Thamnocephalis</taxon>
    </lineage>
</organism>
<evidence type="ECO:0000313" key="7">
    <source>
        <dbReference type="Proteomes" id="UP000271241"/>
    </source>
</evidence>
<dbReference type="InterPro" id="IPR000219">
    <property type="entry name" value="DH_dom"/>
</dbReference>
<sequence length="1232" mass="134760">MTDSPRSSLADEHLWIAAVTASASAPGSLLGTPFASARTSIAEAEASEVCDARGRSYHDGPLTGRHSTGLDGSFEALSLLDAFGREISFTGRAGDRSSNMSGSTASYQSSRPVSAVSSTSSMAHDSQGLIKLNYSGNRLSVCPADVPSAVVTLNLSFNNLTSIPISFLQPLCDLRVLDLSGNGLRMLPRDIGIYLYRLRELRLSKNRLEFLPPSIAAMEDLELLDLGWNMLELIDPRLFQNMRKLRHLWLQHNRLQSLPPSIGLLSDTLTDVLLDGNPFSAPMDELVAPLLLLGGNSSGIASSGAFAAVATSGHSDQSSSRQSARESSGSVKNLLRKSPSMEGKNHGGRKHWQRARMALARTRTKSLVVAAAAPFLSGHHHEPVPPVPPVPPMPHDSSSMGHDMAAHAADPRAGKGGRNILSRMRKMSVSGVRLDDMLGKSPNSPSTPPPVPPLPSLPSLPPQNSSFLLPTRAQDERLTDDDVAPDAYESDADGPSRGTPQRRKPLSLGINFRRSPGHSPSRSPQLTPSRSEDSYPLLTGTNGTLGFFDVAAHLMSTMPSNNGTPRDVKSDASGTIGEKRISSCTDTTQMVTRDSGYGADARHSTAGTEDDYDEEAMSSSIFSDSDRAALETVDDPFSSSEVGDDNVSDEVAALAAATKAAFMRRTRNANGALLRQRSSSPVLHETFAANGTGSANTGSLSGTCSPTYLRARVRSGSMTGTAPTSPLASEPMTLSMDGGMRSNIDMHLRRKSDSAQPLTSSELAATAGISPLPLTLANSESSLMRGASSEVFAPADAFGLFGHYAPQAMTPTGSVDTVEYPSGTIGMSEHAVQRRLALKRLLGHLRDLWDLGVGVSVMGDNGVPVRLLESQPDAAVPEEIIGNRPVSLDVTGLLRLAERRRRIVEEIVATERTYVQELTSLEKLYLRPAVQRSALSAEEVRTVFGNIESLAMFHREHLLPRLEEACEKVEPGSEPPIGQVFMDHCAYIKMYSVYVNNFEHAHAALDKWEAGKSHKRWRQVMEEARHQRVHTQLNIQGYLVMPVQRIPRYRLLLQELFDHTPRSHPDYQCLKAALEEISKRADEINERKRDHEQSALVLSLQRRIKGSEKLPLLQPHRRFVREFSLRSVRESRLHTMRRTRLSQTPAVTIRQRRIDKEYLFFLFSDVLLQCKVHGHLNKETELVRCVYLGGRRNQVEYSEVDNEVRIVDEDVILYVAGAEDDLRELVRSVATR</sequence>